<keyword evidence="2" id="KW-1133">Transmembrane helix</keyword>
<dbReference type="EMBL" id="JANLCJ010000013">
    <property type="protein sequence ID" value="MCS5736244.1"/>
    <property type="molecule type" value="Genomic_DNA"/>
</dbReference>
<evidence type="ECO:0000313" key="3">
    <source>
        <dbReference type="EMBL" id="MCS5736244.1"/>
    </source>
</evidence>
<feature type="compositionally biased region" description="Low complexity" evidence="1">
    <location>
        <begin position="60"/>
        <end position="82"/>
    </location>
</feature>
<name>A0ABT2H8H1_9MICO</name>
<accession>A0ABT2H8H1</accession>
<protein>
    <submittedName>
        <fullName evidence="3">BMP family ABC transporter substrate-binding protein</fullName>
    </submittedName>
</protein>
<keyword evidence="4" id="KW-1185">Reference proteome</keyword>
<keyword evidence="2" id="KW-0812">Transmembrane</keyword>
<evidence type="ECO:0000256" key="1">
    <source>
        <dbReference type="SAM" id="MobiDB-lite"/>
    </source>
</evidence>
<sequence>MNDRQRAGEPRANSAPVPVVPAPHQGTGSFGSRSPRRRRFDTGAIRGPATLEVMSPRAIRSSTAPTRTPGSPRSPRRTGSPRSRGVAVLLAAAAAVVAAGVFAAGCAAITGVTNPAGAAGAGAAASAPIAALDDGFLGAVSPTPEATISPEPGSWNAVTPPAGYRVVLISAGDDSATTTLSTAVRAWAEGHDVVFQQLRAMTDDEVEERIDQAAASEPDLVIGAGAGVVDVFALITGQYLAQQFLVLGAELPEPTANVTSVIWPGAMFRGTGLGSSGEIDPTSVTARRARDAIAAGSASVLHGHTGIVLDLG</sequence>
<comment type="caution">
    <text evidence="3">The sequence shown here is derived from an EMBL/GenBank/DDBJ whole genome shotgun (WGS) entry which is preliminary data.</text>
</comment>
<gene>
    <name evidence="3" type="ORF">N1032_21120</name>
</gene>
<feature type="region of interest" description="Disordered" evidence="1">
    <location>
        <begin position="1"/>
        <end position="82"/>
    </location>
</feature>
<reference evidence="3" key="1">
    <citation type="submission" date="2022-08" db="EMBL/GenBank/DDBJ databases">
        <authorList>
            <person name="Deng Y."/>
            <person name="Han X.-F."/>
            <person name="Zhang Y.-Q."/>
        </authorList>
    </citation>
    <scope>NUCLEOTIDE SEQUENCE</scope>
    <source>
        <strain evidence="3">CPCC 203386</strain>
    </source>
</reference>
<keyword evidence="2" id="KW-0472">Membrane</keyword>
<evidence type="ECO:0000313" key="4">
    <source>
        <dbReference type="Proteomes" id="UP001165586"/>
    </source>
</evidence>
<proteinExistence type="predicted"/>
<dbReference type="Gene3D" id="3.40.50.2300">
    <property type="match status" value="1"/>
</dbReference>
<organism evidence="3 4">
    <name type="scientific">Herbiconiux daphne</name>
    <dbReference type="NCBI Taxonomy" id="2970914"/>
    <lineage>
        <taxon>Bacteria</taxon>
        <taxon>Bacillati</taxon>
        <taxon>Actinomycetota</taxon>
        <taxon>Actinomycetes</taxon>
        <taxon>Micrococcales</taxon>
        <taxon>Microbacteriaceae</taxon>
        <taxon>Herbiconiux</taxon>
    </lineage>
</organism>
<feature type="transmembrane region" description="Helical" evidence="2">
    <location>
        <begin position="86"/>
        <end position="105"/>
    </location>
</feature>
<dbReference type="Proteomes" id="UP001165586">
    <property type="component" value="Unassembled WGS sequence"/>
</dbReference>
<evidence type="ECO:0000256" key="2">
    <source>
        <dbReference type="SAM" id="Phobius"/>
    </source>
</evidence>